<dbReference type="AlphaFoldDB" id="A0A8T2VRM9"/>
<dbReference type="EMBL" id="CM035406">
    <property type="protein sequence ID" value="KAH7447079.1"/>
    <property type="molecule type" value="Genomic_DNA"/>
</dbReference>
<reference evidence="2" key="1">
    <citation type="submission" date="2021-08" db="EMBL/GenBank/DDBJ databases">
        <title>WGS assembly of Ceratopteris richardii.</title>
        <authorList>
            <person name="Marchant D.B."/>
            <person name="Chen G."/>
            <person name="Jenkins J."/>
            <person name="Shu S."/>
            <person name="Leebens-Mack J."/>
            <person name="Grimwood J."/>
            <person name="Schmutz J."/>
            <person name="Soltis P."/>
            <person name="Soltis D."/>
            <person name="Chen Z.-H."/>
        </authorList>
    </citation>
    <scope>NUCLEOTIDE SEQUENCE</scope>
    <source>
        <strain evidence="2">Whitten #5841</strain>
        <tissue evidence="2">Leaf</tissue>
    </source>
</reference>
<sequence>MAEEAPDERVPCMGTNERLCLCNACLETKLRLLRDADVDLQRAILQHLPDFNVHPDGRPVRSDAGGRTEANHRVGSPPGFVSQGRPGSLENVFDMRRLISDHSLFTIPLWSIDGDAEVQPFPSTRYPNIHEEIVIPPSVEQYVSNIKECIDYVFDNAQYGPRKYSAMIESVQEILQMLEGRIRREAGR</sequence>
<proteinExistence type="predicted"/>
<feature type="compositionally biased region" description="Basic and acidic residues" evidence="1">
    <location>
        <begin position="55"/>
        <end position="72"/>
    </location>
</feature>
<protein>
    <submittedName>
        <fullName evidence="2">Uncharacterized protein</fullName>
    </submittedName>
</protein>
<accession>A0A8T2VRM9</accession>
<dbReference type="Proteomes" id="UP000825935">
    <property type="component" value="Chromosome 1"/>
</dbReference>
<feature type="region of interest" description="Disordered" evidence="1">
    <location>
        <begin position="55"/>
        <end position="81"/>
    </location>
</feature>
<evidence type="ECO:0000256" key="1">
    <source>
        <dbReference type="SAM" id="MobiDB-lite"/>
    </source>
</evidence>
<evidence type="ECO:0000313" key="3">
    <source>
        <dbReference type="Proteomes" id="UP000825935"/>
    </source>
</evidence>
<organism evidence="2 3">
    <name type="scientific">Ceratopteris richardii</name>
    <name type="common">Triangle waterfern</name>
    <dbReference type="NCBI Taxonomy" id="49495"/>
    <lineage>
        <taxon>Eukaryota</taxon>
        <taxon>Viridiplantae</taxon>
        <taxon>Streptophyta</taxon>
        <taxon>Embryophyta</taxon>
        <taxon>Tracheophyta</taxon>
        <taxon>Polypodiopsida</taxon>
        <taxon>Polypodiidae</taxon>
        <taxon>Polypodiales</taxon>
        <taxon>Pteridineae</taxon>
        <taxon>Pteridaceae</taxon>
        <taxon>Parkerioideae</taxon>
        <taxon>Ceratopteris</taxon>
    </lineage>
</organism>
<evidence type="ECO:0000313" key="2">
    <source>
        <dbReference type="EMBL" id="KAH7447079.1"/>
    </source>
</evidence>
<gene>
    <name evidence="2" type="ORF">KP509_01G090200</name>
</gene>
<name>A0A8T2VRM9_CERRI</name>
<comment type="caution">
    <text evidence="2">The sequence shown here is derived from an EMBL/GenBank/DDBJ whole genome shotgun (WGS) entry which is preliminary data.</text>
</comment>
<keyword evidence="3" id="KW-1185">Reference proteome</keyword>